<evidence type="ECO:0000259" key="1">
    <source>
        <dbReference type="Pfam" id="PF24719"/>
    </source>
</evidence>
<reference evidence="2" key="1">
    <citation type="submission" date="2022-10" db="EMBL/GenBank/DDBJ databases">
        <title>Chitiniphilus purpureus sp. nov., a novel chitin-degrading bacterium isolated from crawfish pond sediment.</title>
        <authorList>
            <person name="Li K."/>
        </authorList>
    </citation>
    <scope>NUCLEOTIDE SEQUENCE</scope>
    <source>
        <strain evidence="2">CD1</strain>
    </source>
</reference>
<proteinExistence type="predicted"/>
<feature type="domain" description="Imm33-like" evidence="1">
    <location>
        <begin position="104"/>
        <end position="201"/>
    </location>
</feature>
<sequence>MSQLKIISRDKKVFCTQGISSILGVELIARVENIQYADACRDFLTSMGNYILAGGGLTLGQTAQYGYWLTKLTEGESNAEFFEYNQDATEFMPGLDFTLFAWMEQHKICNNAGSTFSPPRPDKLVVISEGVYEGEQVEGVRYPSPDHMSGWWITTNKYNGNVETLKTVHAYHLTKNRPDLLGYLAMEYGYRFESNSKKTWFDSKAI</sequence>
<dbReference type="RefSeq" id="WP_263123485.1">
    <property type="nucleotide sequence ID" value="NZ_CP106753.1"/>
</dbReference>
<dbReference type="Proteomes" id="UP001061302">
    <property type="component" value="Chromosome"/>
</dbReference>
<dbReference type="InterPro" id="IPR056509">
    <property type="entry name" value="Imm33-like"/>
</dbReference>
<dbReference type="EMBL" id="CP106753">
    <property type="protein sequence ID" value="UXY14185.1"/>
    <property type="molecule type" value="Genomic_DNA"/>
</dbReference>
<accession>A0ABY6DIL5</accession>
<evidence type="ECO:0000313" key="2">
    <source>
        <dbReference type="EMBL" id="UXY14185.1"/>
    </source>
</evidence>
<name>A0ABY6DIL5_9NEIS</name>
<dbReference type="Pfam" id="PF24719">
    <property type="entry name" value="Imm33-like"/>
    <property type="match status" value="1"/>
</dbReference>
<evidence type="ECO:0000313" key="3">
    <source>
        <dbReference type="Proteomes" id="UP001061302"/>
    </source>
</evidence>
<organism evidence="2 3">
    <name type="scientific">Chitiniphilus purpureus</name>
    <dbReference type="NCBI Taxonomy" id="2981137"/>
    <lineage>
        <taxon>Bacteria</taxon>
        <taxon>Pseudomonadati</taxon>
        <taxon>Pseudomonadota</taxon>
        <taxon>Betaproteobacteria</taxon>
        <taxon>Neisseriales</taxon>
        <taxon>Chitinibacteraceae</taxon>
        <taxon>Chitiniphilus</taxon>
    </lineage>
</organism>
<keyword evidence="3" id="KW-1185">Reference proteome</keyword>
<protein>
    <recommendedName>
        <fullName evidence="1">Imm33-like domain-containing protein</fullName>
    </recommendedName>
</protein>
<gene>
    <name evidence="2" type="ORF">N8I74_12745</name>
</gene>